<dbReference type="KEGG" id="thyd:TTHT_0734"/>
<dbReference type="SMART" id="SM00382">
    <property type="entry name" value="AAA"/>
    <property type="match status" value="1"/>
</dbReference>
<dbReference type="InterPro" id="IPR003593">
    <property type="entry name" value="AAA+_ATPase"/>
</dbReference>
<dbReference type="NCBIfam" id="TIGR04406">
    <property type="entry name" value="LPS_export_lptB"/>
    <property type="match status" value="1"/>
</dbReference>
<keyword evidence="1" id="KW-0813">Transport</keyword>
<dbReference type="GO" id="GO:0016887">
    <property type="term" value="F:ATP hydrolysis activity"/>
    <property type="evidence" value="ECO:0007669"/>
    <property type="project" value="InterPro"/>
</dbReference>
<name>A0A7R6PMI3_9BACT</name>
<dbReference type="FunFam" id="3.40.50.300:FF:000151">
    <property type="entry name" value="Lipopolysaccharide ABC transporter ATP-binding protein"/>
    <property type="match status" value="1"/>
</dbReference>
<keyword evidence="3 5" id="KW-0067">ATP-binding</keyword>
<dbReference type="GO" id="GO:0005524">
    <property type="term" value="F:ATP binding"/>
    <property type="evidence" value="ECO:0007669"/>
    <property type="project" value="UniProtKB-KW"/>
</dbReference>
<organism evidence="5 6">
    <name type="scientific">Thermotomaculum hydrothermale</name>
    <dbReference type="NCBI Taxonomy" id="981385"/>
    <lineage>
        <taxon>Bacteria</taxon>
        <taxon>Pseudomonadati</taxon>
        <taxon>Acidobacteriota</taxon>
        <taxon>Holophagae</taxon>
        <taxon>Thermotomaculales</taxon>
        <taxon>Thermotomaculaceae</taxon>
        <taxon>Thermotomaculum</taxon>
    </lineage>
</organism>
<gene>
    <name evidence="5" type="primary">lptB</name>
    <name evidence="5" type="ORF">TTHT_0734</name>
</gene>
<reference evidence="5 6" key="1">
    <citation type="journal article" date="2012" name="Extremophiles">
        <title>Thermotomaculum hydrothermale gen. nov., sp. nov., a novel heterotrophic thermophile within the phylum Acidobacteria from a deep-sea hydrothermal vent chimney in the Southern Okinawa Trough.</title>
        <authorList>
            <person name="Izumi H."/>
            <person name="Nunoura T."/>
            <person name="Miyazaki M."/>
            <person name="Mino S."/>
            <person name="Toki T."/>
            <person name="Takai K."/>
            <person name="Sako Y."/>
            <person name="Sawabe T."/>
            <person name="Nakagawa S."/>
        </authorList>
    </citation>
    <scope>NUCLEOTIDE SEQUENCE [LARGE SCALE GENOMIC DNA]</scope>
    <source>
        <strain evidence="5 6">AC55</strain>
    </source>
</reference>
<dbReference type="GO" id="GO:0055085">
    <property type="term" value="P:transmembrane transport"/>
    <property type="evidence" value="ECO:0007669"/>
    <property type="project" value="InterPro"/>
</dbReference>
<sequence>MTHILKTENLKKKFGERVVVNGVSIEAKTGEITGLFGPNGAGKSTTFYMIAGLLVADEGKIFLDDYDLTDYPVYMRARKGIGYLPQEASIFRGLTARENIKAVLQFRDLTENEIEEKTDSLLEEFGLNHVADTKGSYLSGGERRRVEIARALATDPLFILLDEPFAGIDPITIIELQEIIIKLKKRGIGIILTDHNIKDSLRITDKAFILSNGSILKIGTPGEIAQDEEIKEIYLGKDFKLD</sequence>
<dbReference type="CDD" id="cd03218">
    <property type="entry name" value="ABC_YhbG"/>
    <property type="match status" value="1"/>
</dbReference>
<protein>
    <submittedName>
        <fullName evidence="5">Lipopolysaccharide export system ATP-binding protein</fullName>
    </submittedName>
</protein>
<dbReference type="InterPro" id="IPR017871">
    <property type="entry name" value="ABC_transporter-like_CS"/>
</dbReference>
<evidence type="ECO:0000259" key="4">
    <source>
        <dbReference type="PROSITE" id="PS50893"/>
    </source>
</evidence>
<dbReference type="EMBL" id="AP017470">
    <property type="protein sequence ID" value="BBB32303.1"/>
    <property type="molecule type" value="Genomic_DNA"/>
</dbReference>
<evidence type="ECO:0000256" key="3">
    <source>
        <dbReference type="ARBA" id="ARBA00022840"/>
    </source>
</evidence>
<evidence type="ECO:0000256" key="1">
    <source>
        <dbReference type="ARBA" id="ARBA00022448"/>
    </source>
</evidence>
<dbReference type="PANTHER" id="PTHR45772:SF10">
    <property type="entry name" value="LIPOPOLYSACCHARIDE EXPORT SYSTEM ATP-BINDING PROTEIN LPTB"/>
    <property type="match status" value="1"/>
</dbReference>
<dbReference type="InterPro" id="IPR003439">
    <property type="entry name" value="ABC_transporter-like_ATP-bd"/>
</dbReference>
<dbReference type="Pfam" id="PF00005">
    <property type="entry name" value="ABC_tran"/>
    <property type="match status" value="1"/>
</dbReference>
<dbReference type="GO" id="GO:0043190">
    <property type="term" value="C:ATP-binding cassette (ABC) transporter complex"/>
    <property type="evidence" value="ECO:0007669"/>
    <property type="project" value="InterPro"/>
</dbReference>
<dbReference type="Gene3D" id="3.40.50.300">
    <property type="entry name" value="P-loop containing nucleotide triphosphate hydrolases"/>
    <property type="match status" value="1"/>
</dbReference>
<dbReference type="PANTHER" id="PTHR45772">
    <property type="entry name" value="CONSERVED COMPONENT OF ABC TRANSPORTER FOR NATURAL AMINO ACIDS-RELATED"/>
    <property type="match status" value="1"/>
</dbReference>
<dbReference type="PROSITE" id="PS50893">
    <property type="entry name" value="ABC_TRANSPORTER_2"/>
    <property type="match status" value="1"/>
</dbReference>
<feature type="domain" description="ABC transporter" evidence="4">
    <location>
        <begin position="5"/>
        <end position="237"/>
    </location>
</feature>
<keyword evidence="2" id="KW-0547">Nucleotide-binding</keyword>
<evidence type="ECO:0000256" key="2">
    <source>
        <dbReference type="ARBA" id="ARBA00022741"/>
    </source>
</evidence>
<dbReference type="RefSeq" id="WP_201328648.1">
    <property type="nucleotide sequence ID" value="NZ_AP017470.1"/>
</dbReference>
<dbReference type="Proteomes" id="UP000595564">
    <property type="component" value="Chromosome"/>
</dbReference>
<proteinExistence type="predicted"/>
<dbReference type="InterPro" id="IPR051120">
    <property type="entry name" value="ABC_AA/LPS_Transport"/>
</dbReference>
<dbReference type="SUPFAM" id="SSF52540">
    <property type="entry name" value="P-loop containing nucleoside triphosphate hydrolases"/>
    <property type="match status" value="1"/>
</dbReference>
<dbReference type="AlphaFoldDB" id="A0A7R6PMI3"/>
<dbReference type="InterPro" id="IPR027417">
    <property type="entry name" value="P-loop_NTPase"/>
</dbReference>
<dbReference type="PROSITE" id="PS00211">
    <property type="entry name" value="ABC_TRANSPORTER_1"/>
    <property type="match status" value="1"/>
</dbReference>
<keyword evidence="6" id="KW-1185">Reference proteome</keyword>
<evidence type="ECO:0000313" key="6">
    <source>
        <dbReference type="Proteomes" id="UP000595564"/>
    </source>
</evidence>
<accession>A0A7R6PMI3</accession>
<evidence type="ECO:0000313" key="5">
    <source>
        <dbReference type="EMBL" id="BBB32303.1"/>
    </source>
</evidence>
<dbReference type="InterPro" id="IPR030921">
    <property type="entry name" value="LPS_export_LptB"/>
</dbReference>